<sequence length="196" mass="21773">MQLIYVHLFLTASQLVCMSVYALPIRRNENGVTKTYDENLFRSKFVYIDNLHIEIGNIGVLDIIKLNQNDLPTSITFSQADKDTVTVTSFSEPSPKVTPGTPTTYQCGVNATCPELNEVMTVTNVADIPTETDYIAVINNYRISRFNPTDAAVSQISNPSAPESPSSQRGPADKIFQTPFSIPLYTSPMFNNFLHL</sequence>
<feature type="region of interest" description="Disordered" evidence="1">
    <location>
        <begin position="153"/>
        <end position="173"/>
    </location>
</feature>
<evidence type="ECO:0000313" key="4">
    <source>
        <dbReference type="Proteomes" id="UP000217199"/>
    </source>
</evidence>
<dbReference type="AlphaFoldDB" id="A0A286UNZ0"/>
<feature type="chain" id="PRO_5013924573" evidence="2">
    <location>
        <begin position="23"/>
        <end position="196"/>
    </location>
</feature>
<keyword evidence="2" id="KW-0732">Signal</keyword>
<feature type="compositionally biased region" description="Polar residues" evidence="1">
    <location>
        <begin position="153"/>
        <end position="169"/>
    </location>
</feature>
<comment type="caution">
    <text evidence="3">The sequence shown here is derived from an EMBL/GenBank/DDBJ whole genome shotgun (WGS) entry which is preliminary data.</text>
</comment>
<protein>
    <submittedName>
        <fullName evidence="3">Uncharacterized protein</fullName>
    </submittedName>
</protein>
<accession>A0A286UNZ0</accession>
<evidence type="ECO:0000256" key="2">
    <source>
        <dbReference type="SAM" id="SignalP"/>
    </source>
</evidence>
<proteinExistence type="predicted"/>
<organism evidence="3 4">
    <name type="scientific">Pyrrhoderma noxium</name>
    <dbReference type="NCBI Taxonomy" id="2282107"/>
    <lineage>
        <taxon>Eukaryota</taxon>
        <taxon>Fungi</taxon>
        <taxon>Dikarya</taxon>
        <taxon>Basidiomycota</taxon>
        <taxon>Agaricomycotina</taxon>
        <taxon>Agaricomycetes</taxon>
        <taxon>Hymenochaetales</taxon>
        <taxon>Hymenochaetaceae</taxon>
        <taxon>Pyrrhoderma</taxon>
    </lineage>
</organism>
<dbReference type="EMBL" id="NBII01000003">
    <property type="protein sequence ID" value="PAV21317.1"/>
    <property type="molecule type" value="Genomic_DNA"/>
</dbReference>
<reference evidence="3 4" key="1">
    <citation type="journal article" date="2017" name="Mol. Ecol.">
        <title>Comparative and population genomic landscape of Phellinus noxius: A hypervariable fungus causing root rot in trees.</title>
        <authorList>
            <person name="Chung C.L."/>
            <person name="Lee T.J."/>
            <person name="Akiba M."/>
            <person name="Lee H.H."/>
            <person name="Kuo T.H."/>
            <person name="Liu D."/>
            <person name="Ke H.M."/>
            <person name="Yokoi T."/>
            <person name="Roa M.B."/>
            <person name="Lu M.J."/>
            <person name="Chang Y.Y."/>
            <person name="Ann P.J."/>
            <person name="Tsai J.N."/>
            <person name="Chen C.Y."/>
            <person name="Tzean S.S."/>
            <person name="Ota Y."/>
            <person name="Hattori T."/>
            <person name="Sahashi N."/>
            <person name="Liou R.F."/>
            <person name="Kikuchi T."/>
            <person name="Tsai I.J."/>
        </authorList>
    </citation>
    <scope>NUCLEOTIDE SEQUENCE [LARGE SCALE GENOMIC DNA]</scope>
    <source>
        <strain evidence="3 4">FFPRI411160</strain>
    </source>
</reference>
<gene>
    <name evidence="3" type="ORF">PNOK_0394400</name>
</gene>
<dbReference type="Proteomes" id="UP000217199">
    <property type="component" value="Unassembled WGS sequence"/>
</dbReference>
<evidence type="ECO:0000313" key="3">
    <source>
        <dbReference type="EMBL" id="PAV21317.1"/>
    </source>
</evidence>
<dbReference type="InParanoid" id="A0A286UNZ0"/>
<feature type="signal peptide" evidence="2">
    <location>
        <begin position="1"/>
        <end position="22"/>
    </location>
</feature>
<name>A0A286UNZ0_9AGAM</name>
<evidence type="ECO:0000256" key="1">
    <source>
        <dbReference type="SAM" id="MobiDB-lite"/>
    </source>
</evidence>
<keyword evidence="4" id="KW-1185">Reference proteome</keyword>